<dbReference type="OrthoDB" id="5105505at2759"/>
<dbReference type="Proteomes" id="UP000813444">
    <property type="component" value="Unassembled WGS sequence"/>
</dbReference>
<feature type="chain" id="PRO_5035470955" evidence="1">
    <location>
        <begin position="20"/>
        <end position="136"/>
    </location>
</feature>
<reference evidence="2" key="1">
    <citation type="journal article" date="2021" name="Nat. Commun.">
        <title>Genetic determinants of endophytism in the Arabidopsis root mycobiome.</title>
        <authorList>
            <person name="Mesny F."/>
            <person name="Miyauchi S."/>
            <person name="Thiergart T."/>
            <person name="Pickel B."/>
            <person name="Atanasova L."/>
            <person name="Karlsson M."/>
            <person name="Huettel B."/>
            <person name="Barry K.W."/>
            <person name="Haridas S."/>
            <person name="Chen C."/>
            <person name="Bauer D."/>
            <person name="Andreopoulos W."/>
            <person name="Pangilinan J."/>
            <person name="LaButti K."/>
            <person name="Riley R."/>
            <person name="Lipzen A."/>
            <person name="Clum A."/>
            <person name="Drula E."/>
            <person name="Henrissat B."/>
            <person name="Kohler A."/>
            <person name="Grigoriev I.V."/>
            <person name="Martin F.M."/>
            <person name="Hacquard S."/>
        </authorList>
    </citation>
    <scope>NUCLEOTIDE SEQUENCE</scope>
    <source>
        <strain evidence="2">MPI-CAGE-CH-0235</strain>
    </source>
</reference>
<protein>
    <submittedName>
        <fullName evidence="2">Uncharacterized protein</fullName>
    </submittedName>
</protein>
<feature type="signal peptide" evidence="1">
    <location>
        <begin position="1"/>
        <end position="19"/>
    </location>
</feature>
<proteinExistence type="predicted"/>
<evidence type="ECO:0000256" key="1">
    <source>
        <dbReference type="SAM" id="SignalP"/>
    </source>
</evidence>
<dbReference type="EMBL" id="JAGPNK010000005">
    <property type="protein sequence ID" value="KAH7320622.1"/>
    <property type="molecule type" value="Genomic_DNA"/>
</dbReference>
<evidence type="ECO:0000313" key="2">
    <source>
        <dbReference type="EMBL" id="KAH7320622.1"/>
    </source>
</evidence>
<evidence type="ECO:0000313" key="3">
    <source>
        <dbReference type="Proteomes" id="UP000813444"/>
    </source>
</evidence>
<gene>
    <name evidence="2" type="ORF">B0I35DRAFT_427486</name>
</gene>
<keyword evidence="1" id="KW-0732">Signal</keyword>
<accession>A0A8K0SPE5</accession>
<sequence length="136" mass="13706">MKCPIALIALALAGSVVNAGPIAARQLGSIECNLARFRIVSALGSARSSINNIEDETIKTAATAGLEEANSGISQIAKAILTGQAPPQESRDVVAAGLSAMDAALSSVNSTDVNIAKSRSSLLRATAAGQDVVTNC</sequence>
<comment type="caution">
    <text evidence="2">The sequence shown here is derived from an EMBL/GenBank/DDBJ whole genome shotgun (WGS) entry which is preliminary data.</text>
</comment>
<dbReference type="AlphaFoldDB" id="A0A8K0SPE5"/>
<name>A0A8K0SPE5_9HYPO</name>
<keyword evidence="3" id="KW-1185">Reference proteome</keyword>
<organism evidence="2 3">
    <name type="scientific">Stachybotrys elegans</name>
    <dbReference type="NCBI Taxonomy" id="80388"/>
    <lineage>
        <taxon>Eukaryota</taxon>
        <taxon>Fungi</taxon>
        <taxon>Dikarya</taxon>
        <taxon>Ascomycota</taxon>
        <taxon>Pezizomycotina</taxon>
        <taxon>Sordariomycetes</taxon>
        <taxon>Hypocreomycetidae</taxon>
        <taxon>Hypocreales</taxon>
        <taxon>Stachybotryaceae</taxon>
        <taxon>Stachybotrys</taxon>
    </lineage>
</organism>